<dbReference type="SUPFAM" id="SSF51735">
    <property type="entry name" value="NAD(P)-binding Rossmann-fold domains"/>
    <property type="match status" value="1"/>
</dbReference>
<evidence type="ECO:0000256" key="10">
    <source>
        <dbReference type="PIRSR" id="PIRSR000114-3"/>
    </source>
</evidence>
<feature type="binding site" evidence="7">
    <location>
        <position position="33"/>
    </location>
    <ligand>
        <name>NADPH</name>
        <dbReference type="ChEBI" id="CHEBI:57783"/>
    </ligand>
</feature>
<feature type="binding site" evidence="9">
    <location>
        <begin position="251"/>
        <end position="252"/>
    </location>
    <ligand>
        <name>substrate</name>
    </ligand>
</feature>
<dbReference type="OrthoDB" id="9812273at2"/>
<comment type="caution">
    <text evidence="7">Lacks conserved residue(s) required for the propagation of feature annotation.</text>
</comment>
<dbReference type="AlphaFoldDB" id="A0A1N6HLE1"/>
<keyword evidence="2 7" id="KW-0444">Lipid biosynthesis</keyword>
<dbReference type="Pfam" id="PF07479">
    <property type="entry name" value="NAD_Gly3P_dh_C"/>
    <property type="match status" value="1"/>
</dbReference>
<evidence type="ECO:0000313" key="16">
    <source>
        <dbReference type="Proteomes" id="UP000184932"/>
    </source>
</evidence>
<evidence type="ECO:0000256" key="7">
    <source>
        <dbReference type="HAMAP-Rule" id="MF_00394"/>
    </source>
</evidence>
<feature type="binding site" evidence="7">
    <location>
        <position position="240"/>
    </location>
    <ligand>
        <name>sn-glycerol 3-phosphate</name>
        <dbReference type="ChEBI" id="CHEBI:57597"/>
    </ligand>
</feature>
<dbReference type="STRING" id="1217970.SAMN05444002_3487"/>
<comment type="function">
    <text evidence="7">Catalyzes the reduction of the glycolytic intermediate dihydroxyacetone phosphate (DHAP) to sn-glycerol 3-phosphate (G3P), the key precursor for phospholipid synthesis.</text>
</comment>
<evidence type="ECO:0000256" key="4">
    <source>
        <dbReference type="ARBA" id="ARBA00023098"/>
    </source>
</evidence>
<dbReference type="InterPro" id="IPR036291">
    <property type="entry name" value="NAD(P)-bd_dom_sf"/>
</dbReference>
<evidence type="ECO:0000313" key="15">
    <source>
        <dbReference type="EMBL" id="SIO20591.1"/>
    </source>
</evidence>
<dbReference type="EC" id="1.1.1.94" evidence="7"/>
<dbReference type="PANTHER" id="PTHR11728">
    <property type="entry name" value="GLYCEROL-3-PHOSPHATE DEHYDROGENASE"/>
    <property type="match status" value="1"/>
</dbReference>
<evidence type="ECO:0000256" key="11">
    <source>
        <dbReference type="RuleBase" id="RU000437"/>
    </source>
</evidence>
<keyword evidence="7 10" id="KW-0520">NAD</keyword>
<name>A0A1N6HLE1_9RHOB</name>
<evidence type="ECO:0000256" key="2">
    <source>
        <dbReference type="ARBA" id="ARBA00022516"/>
    </source>
</evidence>
<evidence type="ECO:0000256" key="8">
    <source>
        <dbReference type="PIRSR" id="PIRSR000114-1"/>
    </source>
</evidence>
<protein>
    <recommendedName>
        <fullName evidence="7">Glycerol-3-phosphate dehydrogenase [NAD(P)+]</fullName>
        <ecNumber evidence="7">1.1.1.94</ecNumber>
    </recommendedName>
    <alternativeName>
        <fullName evidence="7">NAD(P)(+)-dependent glycerol-3-phosphate dehydrogenase</fullName>
    </alternativeName>
    <alternativeName>
        <fullName evidence="7">NAD(P)H-dependent dihydroxyacetone-phosphate reductase</fullName>
    </alternativeName>
</protein>
<dbReference type="GO" id="GO:0051287">
    <property type="term" value="F:NAD binding"/>
    <property type="evidence" value="ECO:0007669"/>
    <property type="project" value="InterPro"/>
</dbReference>
<feature type="binding site" evidence="7">
    <location>
        <position position="12"/>
    </location>
    <ligand>
        <name>NADPH</name>
        <dbReference type="ChEBI" id="CHEBI:57783"/>
    </ligand>
</feature>
<feature type="binding site" evidence="7">
    <location>
        <position position="132"/>
    </location>
    <ligand>
        <name>sn-glycerol 3-phosphate</name>
        <dbReference type="ChEBI" id="CHEBI:57597"/>
    </ligand>
</feature>
<dbReference type="PANTHER" id="PTHR11728:SF1">
    <property type="entry name" value="GLYCEROL-3-PHOSPHATE DEHYDROGENASE [NAD(+)] 2, CHLOROPLASTIC"/>
    <property type="match status" value="1"/>
</dbReference>
<keyword evidence="6 7" id="KW-1208">Phospholipid metabolism</keyword>
<dbReference type="GO" id="GO:0141153">
    <property type="term" value="F:glycerol-3-phosphate dehydrogenase (NADP+) activity"/>
    <property type="evidence" value="ECO:0007669"/>
    <property type="project" value="RHEA"/>
</dbReference>
<feature type="binding site" evidence="7">
    <location>
        <position position="251"/>
    </location>
    <ligand>
        <name>sn-glycerol 3-phosphate</name>
        <dbReference type="ChEBI" id="CHEBI:57597"/>
    </ligand>
</feature>
<reference evidence="16" key="1">
    <citation type="submission" date="2016-11" db="EMBL/GenBank/DDBJ databases">
        <authorList>
            <person name="Varghese N."/>
            <person name="Submissions S."/>
        </authorList>
    </citation>
    <scope>NUCLEOTIDE SEQUENCE [LARGE SCALE GENOMIC DNA]</scope>
    <source>
        <strain evidence="16">DSM 29440</strain>
    </source>
</reference>
<evidence type="ECO:0000259" key="13">
    <source>
        <dbReference type="Pfam" id="PF01210"/>
    </source>
</evidence>
<dbReference type="InterPro" id="IPR006168">
    <property type="entry name" value="G3P_DH_NAD-dep"/>
</dbReference>
<dbReference type="Gene3D" id="1.10.1040.10">
    <property type="entry name" value="N-(1-d-carboxylethyl)-l-norvaline Dehydrogenase, domain 2"/>
    <property type="match status" value="1"/>
</dbReference>
<feature type="domain" description="Glycerol-3-phosphate dehydrogenase NAD-dependent C-terminal" evidence="14">
    <location>
        <begin position="176"/>
        <end position="311"/>
    </location>
</feature>
<feature type="binding site" evidence="10">
    <location>
        <position position="251"/>
    </location>
    <ligand>
        <name>NAD(+)</name>
        <dbReference type="ChEBI" id="CHEBI:57540"/>
    </ligand>
</feature>
<dbReference type="GO" id="GO:0005975">
    <property type="term" value="P:carbohydrate metabolic process"/>
    <property type="evidence" value="ECO:0007669"/>
    <property type="project" value="InterPro"/>
</dbReference>
<feature type="binding site" evidence="9">
    <location>
        <position position="104"/>
    </location>
    <ligand>
        <name>substrate</name>
    </ligand>
</feature>
<keyword evidence="7" id="KW-0963">Cytoplasm</keyword>
<feature type="binding site" evidence="7">
    <location>
        <position position="187"/>
    </location>
    <ligand>
        <name>sn-glycerol 3-phosphate</name>
        <dbReference type="ChEBI" id="CHEBI:57597"/>
    </ligand>
</feature>
<keyword evidence="4 7" id="KW-0443">Lipid metabolism</keyword>
<dbReference type="PRINTS" id="PR00077">
    <property type="entry name" value="GPDHDRGNASE"/>
</dbReference>
<keyword evidence="7" id="KW-0547">Nucleotide-binding</keyword>
<evidence type="ECO:0000256" key="1">
    <source>
        <dbReference type="ARBA" id="ARBA00011009"/>
    </source>
</evidence>
<keyword evidence="16" id="KW-1185">Reference proteome</keyword>
<keyword evidence="5 7" id="KW-0594">Phospholipid biosynthesis</keyword>
<dbReference type="Pfam" id="PF01210">
    <property type="entry name" value="NAD_Gly3P_dh_N"/>
    <property type="match status" value="1"/>
</dbReference>
<feature type="binding site" evidence="7">
    <location>
        <position position="104"/>
    </location>
    <ligand>
        <name>NADPH</name>
        <dbReference type="ChEBI" id="CHEBI:57783"/>
    </ligand>
</feature>
<comment type="pathway">
    <text evidence="7">Membrane lipid metabolism; glycerophospholipid metabolism.</text>
</comment>
<dbReference type="PROSITE" id="PS00957">
    <property type="entry name" value="NAD_G3PDH"/>
    <property type="match status" value="1"/>
</dbReference>
<feature type="binding site" evidence="10">
    <location>
        <begin position="8"/>
        <end position="13"/>
    </location>
    <ligand>
        <name>NAD(+)</name>
        <dbReference type="ChEBI" id="CHEBI:57540"/>
    </ligand>
</feature>
<feature type="binding site" evidence="7">
    <location>
        <position position="272"/>
    </location>
    <ligand>
        <name>NADPH</name>
        <dbReference type="ChEBI" id="CHEBI:57783"/>
    </ligand>
</feature>
<dbReference type="RefSeq" id="WP_074257388.1">
    <property type="nucleotide sequence ID" value="NZ_FSRL01000001.1"/>
</dbReference>
<feature type="binding site" evidence="7">
    <location>
        <position position="252"/>
    </location>
    <ligand>
        <name>sn-glycerol 3-phosphate</name>
        <dbReference type="ChEBI" id="CHEBI:57597"/>
    </ligand>
</feature>
<comment type="subcellular location">
    <subcellularLocation>
        <location evidence="7">Cytoplasm</location>
    </subcellularLocation>
</comment>
<evidence type="ECO:0000256" key="6">
    <source>
        <dbReference type="ARBA" id="ARBA00023264"/>
    </source>
</evidence>
<gene>
    <name evidence="7" type="primary">gpsA</name>
    <name evidence="15" type="ORF">SAMN05444002_3487</name>
</gene>
<proteinExistence type="inferred from homology"/>
<dbReference type="SUPFAM" id="SSF48179">
    <property type="entry name" value="6-phosphogluconate dehydrogenase C-terminal domain-like"/>
    <property type="match status" value="1"/>
</dbReference>
<feature type="binding site" evidence="7">
    <location>
        <position position="104"/>
    </location>
    <ligand>
        <name>sn-glycerol 3-phosphate</name>
        <dbReference type="ChEBI" id="CHEBI:57597"/>
    </ligand>
</feature>
<feature type="binding site" evidence="7">
    <location>
        <position position="136"/>
    </location>
    <ligand>
        <name>NADPH</name>
        <dbReference type="ChEBI" id="CHEBI:57783"/>
    </ligand>
</feature>
<dbReference type="InterPro" id="IPR011128">
    <property type="entry name" value="G3P_DH_NAD-dep_N"/>
</dbReference>
<dbReference type="GO" id="GO:0006650">
    <property type="term" value="P:glycerophospholipid metabolic process"/>
    <property type="evidence" value="ECO:0007669"/>
    <property type="project" value="UniProtKB-UniRule"/>
</dbReference>
<evidence type="ECO:0000256" key="3">
    <source>
        <dbReference type="ARBA" id="ARBA00023002"/>
    </source>
</evidence>
<evidence type="ECO:0000256" key="5">
    <source>
        <dbReference type="ARBA" id="ARBA00023209"/>
    </source>
</evidence>
<dbReference type="NCBIfam" id="NF000942">
    <property type="entry name" value="PRK00094.1-4"/>
    <property type="match status" value="1"/>
</dbReference>
<dbReference type="GO" id="GO:0005829">
    <property type="term" value="C:cytosol"/>
    <property type="evidence" value="ECO:0007669"/>
    <property type="project" value="TreeGrafter"/>
</dbReference>
<keyword evidence="7" id="KW-0521">NADP</keyword>
<dbReference type="Gene3D" id="3.40.50.720">
    <property type="entry name" value="NAD(P)-binding Rossmann-like Domain"/>
    <property type="match status" value="1"/>
</dbReference>
<sequence length="322" mass="32821">MSDISVIGAGAFGTALASQLAGEDGPTVTLWTRDPEQAAAIGTARENARHLPGVSLPRALSVEHGNAAFAAPILIMATPMQTLAGLLEEHREHIGEACVVAACKGVDLERGKGPTGIIESAAKKAIPAILTGPSFAVDIAQGLPTALTLACADKRTGEMLQSALSTTTLRLYLSTDPIGAELGGALKNVIAIACGACIGAGFGESARAALMTRGYAEMARLAAALGGKRETLAGLSGFGDLALTCTSDKSRNFRHGLALGRGEQPPEGVTTEGIATAGATLRLAQRYKLEMPITEVVAALTSGTLSAAEAMAVLLARPLKKE</sequence>
<comment type="similarity">
    <text evidence="1 7 11">Belongs to the NAD-dependent glycerol-3-phosphate dehydrogenase family.</text>
</comment>
<dbReference type="GO" id="GO:0008654">
    <property type="term" value="P:phospholipid biosynthetic process"/>
    <property type="evidence" value="ECO:0007669"/>
    <property type="project" value="UniProtKB-KW"/>
</dbReference>
<keyword evidence="3 7" id="KW-0560">Oxidoreductase</keyword>
<feature type="binding site" evidence="7">
    <location>
        <position position="251"/>
    </location>
    <ligand>
        <name>NADPH</name>
        <dbReference type="ChEBI" id="CHEBI:57783"/>
    </ligand>
</feature>
<dbReference type="Proteomes" id="UP000184932">
    <property type="component" value="Unassembled WGS sequence"/>
</dbReference>
<organism evidence="15 16">
    <name type="scientific">Vannielia litorea</name>
    <dbReference type="NCBI Taxonomy" id="1217970"/>
    <lineage>
        <taxon>Bacteria</taxon>
        <taxon>Pseudomonadati</taxon>
        <taxon>Pseudomonadota</taxon>
        <taxon>Alphaproteobacteria</taxon>
        <taxon>Rhodobacterales</taxon>
        <taxon>Paracoccaceae</taxon>
        <taxon>Vannielia</taxon>
    </lineage>
</organism>
<evidence type="ECO:0000256" key="9">
    <source>
        <dbReference type="PIRSR" id="PIRSR000114-2"/>
    </source>
</evidence>
<feature type="binding site" evidence="10">
    <location>
        <position position="136"/>
    </location>
    <ligand>
        <name>NAD(+)</name>
        <dbReference type="ChEBI" id="CHEBI:57540"/>
    </ligand>
</feature>
<evidence type="ECO:0000259" key="14">
    <source>
        <dbReference type="Pfam" id="PF07479"/>
    </source>
</evidence>
<dbReference type="GO" id="GO:0141152">
    <property type="term" value="F:glycerol-3-phosphate dehydrogenase (NAD+) activity"/>
    <property type="evidence" value="ECO:0007669"/>
    <property type="project" value="RHEA"/>
</dbReference>
<feature type="binding site" evidence="7">
    <location>
        <position position="134"/>
    </location>
    <ligand>
        <name>sn-glycerol 3-phosphate</name>
        <dbReference type="ChEBI" id="CHEBI:57597"/>
    </ligand>
</feature>
<dbReference type="UniPathway" id="UPA00940"/>
<accession>A0A1N6HLE1</accession>
<feature type="domain" description="Glycerol-3-phosphate dehydrogenase NAD-dependent N-terminal" evidence="13">
    <location>
        <begin position="4"/>
        <end position="155"/>
    </location>
</feature>
<dbReference type="InterPro" id="IPR008927">
    <property type="entry name" value="6-PGluconate_DH-like_C_sf"/>
</dbReference>
<dbReference type="HAMAP" id="MF_00394">
    <property type="entry name" value="NAD_Glyc3P_dehydrog"/>
    <property type="match status" value="1"/>
</dbReference>
<dbReference type="InterPro" id="IPR006109">
    <property type="entry name" value="G3P_DH_NAD-dep_C"/>
</dbReference>
<feature type="active site" description="Proton acceptor" evidence="7 8">
    <location>
        <position position="187"/>
    </location>
</feature>
<dbReference type="NCBIfam" id="NF000940">
    <property type="entry name" value="PRK00094.1-2"/>
    <property type="match status" value="1"/>
</dbReference>
<dbReference type="GO" id="GO:0046168">
    <property type="term" value="P:glycerol-3-phosphate catabolic process"/>
    <property type="evidence" value="ECO:0007669"/>
    <property type="project" value="InterPro"/>
</dbReference>
<dbReference type="PIRSF" id="PIRSF000114">
    <property type="entry name" value="Glycerol-3-P_dh"/>
    <property type="match status" value="1"/>
</dbReference>
<evidence type="ECO:0000256" key="12">
    <source>
        <dbReference type="RuleBase" id="RU000439"/>
    </source>
</evidence>
<dbReference type="EMBL" id="FSRL01000001">
    <property type="protein sequence ID" value="SIO20591.1"/>
    <property type="molecule type" value="Genomic_DNA"/>
</dbReference>
<dbReference type="GO" id="GO:0046167">
    <property type="term" value="P:glycerol-3-phosphate biosynthetic process"/>
    <property type="evidence" value="ECO:0007669"/>
    <property type="project" value="UniProtKB-UniRule"/>
</dbReference>
<dbReference type="InterPro" id="IPR013328">
    <property type="entry name" value="6PGD_dom2"/>
</dbReference>
<comment type="catalytic activity">
    <reaction evidence="7 12">
        <text>sn-glycerol 3-phosphate + NADP(+) = dihydroxyacetone phosphate + NADPH + H(+)</text>
        <dbReference type="Rhea" id="RHEA:11096"/>
        <dbReference type="ChEBI" id="CHEBI:15378"/>
        <dbReference type="ChEBI" id="CHEBI:57597"/>
        <dbReference type="ChEBI" id="CHEBI:57642"/>
        <dbReference type="ChEBI" id="CHEBI:57783"/>
        <dbReference type="ChEBI" id="CHEBI:58349"/>
        <dbReference type="EC" id="1.1.1.94"/>
    </reaction>
</comment>
<comment type="catalytic activity">
    <reaction evidence="7">
        <text>sn-glycerol 3-phosphate + NAD(+) = dihydroxyacetone phosphate + NADH + H(+)</text>
        <dbReference type="Rhea" id="RHEA:11092"/>
        <dbReference type="ChEBI" id="CHEBI:15378"/>
        <dbReference type="ChEBI" id="CHEBI:57540"/>
        <dbReference type="ChEBI" id="CHEBI:57597"/>
        <dbReference type="ChEBI" id="CHEBI:57642"/>
        <dbReference type="ChEBI" id="CHEBI:57945"/>
        <dbReference type="EC" id="1.1.1.94"/>
    </reaction>
</comment>
<feature type="binding site" evidence="7">
    <location>
        <position position="250"/>
    </location>
    <ligand>
        <name>sn-glycerol 3-phosphate</name>
        <dbReference type="ChEBI" id="CHEBI:57597"/>
    </ligand>
</feature>